<dbReference type="Proteomes" id="UP000627538">
    <property type="component" value="Unassembled WGS sequence"/>
</dbReference>
<evidence type="ECO:0000313" key="2">
    <source>
        <dbReference type="Proteomes" id="UP000627538"/>
    </source>
</evidence>
<dbReference type="RefSeq" id="WP_191071029.1">
    <property type="nucleotide sequence ID" value="NZ_CP060506.1"/>
</dbReference>
<proteinExistence type="predicted"/>
<evidence type="ECO:0000313" key="1">
    <source>
        <dbReference type="EMBL" id="MBD3688940.1"/>
    </source>
</evidence>
<dbReference type="InterPro" id="IPR018561">
    <property type="entry name" value="AosR"/>
</dbReference>
<dbReference type="EMBL" id="JACRUO010000001">
    <property type="protein sequence ID" value="MBD3688940.1"/>
    <property type="molecule type" value="Genomic_DNA"/>
</dbReference>
<reference evidence="1 2" key="1">
    <citation type="submission" date="2020-08" db="EMBL/GenBank/DDBJ databases">
        <title>Winkia gen. nov., sp. nov., isolated from faeces of the Anser albifrons in China.</title>
        <authorList>
            <person name="Liu Q."/>
        </authorList>
    </citation>
    <scope>NUCLEOTIDE SEQUENCE [LARGE SCALE GENOMIC DNA]</scope>
    <source>
        <strain evidence="1 2">C62</strain>
    </source>
</reference>
<comment type="caution">
    <text evidence="1">The sequence shown here is derived from an EMBL/GenBank/DDBJ whole genome shotgun (WGS) entry which is preliminary data.</text>
</comment>
<sequence>MSAFRCGHGGIVVELPRDDAELVARAADEIIVLLDAPIIDPALMNALTDDAPEMPDPANRSLVNLLQPMASDPDLDDELRAMSVETLRQEKAERMGVLAADLRKVAADGSLVLTPGQEWVWLGGLTDVRLALAGTLGAATAADVEAIHRYVLDVSRATDVAELVRAEGVNPLVASVFLVVGAWQESLLAVMDARDSAH</sequence>
<organism evidence="1 2">
    <name type="scientific">Nanchangia anserum</name>
    <dbReference type="NCBI Taxonomy" id="2692125"/>
    <lineage>
        <taxon>Bacteria</taxon>
        <taxon>Bacillati</taxon>
        <taxon>Actinomycetota</taxon>
        <taxon>Actinomycetes</taxon>
        <taxon>Actinomycetales</taxon>
        <taxon>Actinomycetaceae</taxon>
        <taxon>Nanchangia</taxon>
    </lineage>
</organism>
<protein>
    <submittedName>
        <fullName evidence="1">DUF2017 family protein</fullName>
    </submittedName>
</protein>
<dbReference type="AlphaFoldDB" id="A0A8I0KPI8"/>
<accession>A0A8I0KPI8</accession>
<keyword evidence="2" id="KW-1185">Reference proteome</keyword>
<name>A0A8I0KPI8_9ACTO</name>
<dbReference type="Pfam" id="PF09438">
    <property type="entry name" value="DUF2017"/>
    <property type="match status" value="1"/>
</dbReference>
<gene>
    <name evidence="1" type="ORF">H8R10_01640</name>
</gene>